<dbReference type="Gene3D" id="3.40.640.10">
    <property type="entry name" value="Type I PLP-dependent aspartate aminotransferase-like (Major domain)"/>
    <property type="match status" value="1"/>
</dbReference>
<evidence type="ECO:0000259" key="6">
    <source>
        <dbReference type="Pfam" id="PF01276"/>
    </source>
</evidence>
<evidence type="ECO:0008006" key="10">
    <source>
        <dbReference type="Google" id="ProtNLM"/>
    </source>
</evidence>
<dbReference type="SUPFAM" id="SSF55904">
    <property type="entry name" value="Ornithine decarboxylase C-terminal domain"/>
    <property type="match status" value="1"/>
</dbReference>
<dbReference type="InterPro" id="IPR015424">
    <property type="entry name" value="PyrdxlP-dep_Trfase"/>
</dbReference>
<reference evidence="8" key="2">
    <citation type="submission" date="2020-11" db="EMBL/GenBank/DDBJ databases">
        <authorList>
            <person name="Cecchin M."/>
            <person name="Marcolungo L."/>
            <person name="Rossato M."/>
            <person name="Girolomoni L."/>
            <person name="Cosentino E."/>
            <person name="Cuine S."/>
            <person name="Li-Beisson Y."/>
            <person name="Delledonne M."/>
            <person name="Ballottari M."/>
        </authorList>
    </citation>
    <scope>NUCLEOTIDE SEQUENCE</scope>
    <source>
        <strain evidence="8">211/11P</strain>
        <tissue evidence="8">Whole cell</tissue>
    </source>
</reference>
<keyword evidence="9" id="KW-1185">Reference proteome</keyword>
<evidence type="ECO:0000256" key="2">
    <source>
        <dbReference type="ARBA" id="ARBA00010671"/>
    </source>
</evidence>
<dbReference type="SUPFAM" id="SSF53383">
    <property type="entry name" value="PLP-dependent transferases"/>
    <property type="match status" value="1"/>
</dbReference>
<evidence type="ECO:0000313" key="9">
    <source>
        <dbReference type="Proteomes" id="UP001055712"/>
    </source>
</evidence>
<dbReference type="EMBL" id="SIDB01000001">
    <property type="protein sequence ID" value="KAI3438411.1"/>
    <property type="molecule type" value="Genomic_DNA"/>
</dbReference>
<dbReference type="InterPro" id="IPR015421">
    <property type="entry name" value="PyrdxlP-dep_Trfase_major"/>
</dbReference>
<evidence type="ECO:0000256" key="4">
    <source>
        <dbReference type="ARBA" id="ARBA00022898"/>
    </source>
</evidence>
<evidence type="ECO:0000259" key="7">
    <source>
        <dbReference type="Pfam" id="PF03711"/>
    </source>
</evidence>
<organism evidence="8 9">
    <name type="scientific">Chlorella vulgaris</name>
    <name type="common">Green alga</name>
    <dbReference type="NCBI Taxonomy" id="3077"/>
    <lineage>
        <taxon>Eukaryota</taxon>
        <taxon>Viridiplantae</taxon>
        <taxon>Chlorophyta</taxon>
        <taxon>core chlorophytes</taxon>
        <taxon>Trebouxiophyceae</taxon>
        <taxon>Chlorellales</taxon>
        <taxon>Chlorellaceae</taxon>
        <taxon>Chlorella clade</taxon>
        <taxon>Chlorella</taxon>
    </lineage>
</organism>
<feature type="domain" description="Orn/Lys/Arg decarboxylase C-terminal" evidence="7">
    <location>
        <begin position="374"/>
        <end position="434"/>
    </location>
</feature>
<protein>
    <recommendedName>
        <fullName evidence="10">Arginine decarboxylase</fullName>
    </recommendedName>
</protein>
<name>A0A9D4TYS5_CHLVU</name>
<dbReference type="InterPro" id="IPR000310">
    <property type="entry name" value="Orn/Lys/Arg_deCO2ase_major_dom"/>
</dbReference>
<dbReference type="InterPro" id="IPR052357">
    <property type="entry name" value="Orn_Lys_Arg_decarboxylase-I"/>
</dbReference>
<evidence type="ECO:0000313" key="8">
    <source>
        <dbReference type="EMBL" id="KAI3438411.1"/>
    </source>
</evidence>
<evidence type="ECO:0000256" key="3">
    <source>
        <dbReference type="ARBA" id="ARBA00022793"/>
    </source>
</evidence>
<dbReference type="Pfam" id="PF03711">
    <property type="entry name" value="OKR_DC_1_C"/>
    <property type="match status" value="1"/>
</dbReference>
<dbReference type="PANTHER" id="PTHR43277">
    <property type="entry name" value="ARGININE DECARBOXYLASE"/>
    <property type="match status" value="1"/>
</dbReference>
<dbReference type="AlphaFoldDB" id="A0A9D4TYS5"/>
<dbReference type="InterPro" id="IPR036633">
    <property type="entry name" value="Prn/Lys/Arg_de-COase_C_sf"/>
</dbReference>
<comment type="similarity">
    <text evidence="2">Belongs to the Orn/Lys/Arg decarboxylase class-I family.</text>
</comment>
<accession>A0A9D4TYS5</accession>
<sequence length="457" mass="46922">MLGSALQYDLTELEGLDILSTPSGPILAAQRLAAQAWGADSTWFLVNGSTGGIHAAVMACCGPSDALIVARNAHLSAHNAMVLAGCTPVYVQPCCDKGLGIAHHVSPAALEAAFEDAQQQGLRVAAALVVSPTYFGVMSDIAGLAAVCHSRGVPLLVDEAHGAHLGLHPGLPPSALQCGADVAVQSTHKQLSAMTQGAMLHLRGSRVQPQRVRRALQLLQSSSPSYLLMSSLDAARHQALDPAAHAEALAAATYARQQLGSLPAVQLLSLEQVAASDSWSGSTCCLSIDPLRLTFSLQKLGLSGYQAAAALEQAHGVVAELATPTCVVLAMSIGTTMRHAEALTAALRQLIGEHSNGHSSSAVCTASQVPQLPPPRVKLSPRDAFFAAAEVVPAGQAAGRVSAELLCPYPPGVPAAYPGEVLTAEVVQQLQAVMQQGGTVTGCSDGSLETLRVVAGA</sequence>
<dbReference type="PANTHER" id="PTHR43277:SF4">
    <property type="entry name" value="ARGININE DECARBOXYLASE"/>
    <property type="match status" value="1"/>
</dbReference>
<dbReference type="Pfam" id="PF01276">
    <property type="entry name" value="OKR_DC_1"/>
    <property type="match status" value="1"/>
</dbReference>
<keyword evidence="5" id="KW-0456">Lyase</keyword>
<dbReference type="GO" id="GO:0016831">
    <property type="term" value="F:carboxy-lyase activity"/>
    <property type="evidence" value="ECO:0007669"/>
    <property type="project" value="UniProtKB-KW"/>
</dbReference>
<reference evidence="8" key="1">
    <citation type="journal article" date="2019" name="Plant J.">
        <title>Chlorella vulgaris genome assembly and annotation reveals the molecular basis for metabolic acclimation to high light conditions.</title>
        <authorList>
            <person name="Cecchin M."/>
            <person name="Marcolungo L."/>
            <person name="Rossato M."/>
            <person name="Girolomoni L."/>
            <person name="Cosentino E."/>
            <person name="Cuine S."/>
            <person name="Li-Beisson Y."/>
            <person name="Delledonne M."/>
            <person name="Ballottari M."/>
        </authorList>
    </citation>
    <scope>NUCLEOTIDE SEQUENCE</scope>
    <source>
        <strain evidence="8">211/11P</strain>
    </source>
</reference>
<gene>
    <name evidence="8" type="ORF">D9Q98_000842</name>
</gene>
<evidence type="ECO:0000256" key="1">
    <source>
        <dbReference type="ARBA" id="ARBA00001933"/>
    </source>
</evidence>
<proteinExistence type="inferred from homology"/>
<dbReference type="InterPro" id="IPR008286">
    <property type="entry name" value="Prn/Lys/Arg_de-COase_C"/>
</dbReference>
<comment type="caution">
    <text evidence="8">The sequence shown here is derived from an EMBL/GenBank/DDBJ whole genome shotgun (WGS) entry which is preliminary data.</text>
</comment>
<keyword evidence="3" id="KW-0210">Decarboxylase</keyword>
<dbReference type="OrthoDB" id="5978656at2759"/>
<dbReference type="Proteomes" id="UP001055712">
    <property type="component" value="Unassembled WGS sequence"/>
</dbReference>
<feature type="domain" description="Orn/Lys/Arg decarboxylases family 1 pyridoxal-P attachment site" evidence="6">
    <location>
        <begin position="5"/>
        <end position="338"/>
    </location>
</feature>
<evidence type="ECO:0000256" key="5">
    <source>
        <dbReference type="ARBA" id="ARBA00023239"/>
    </source>
</evidence>
<comment type="cofactor">
    <cofactor evidence="1">
        <name>pyridoxal 5'-phosphate</name>
        <dbReference type="ChEBI" id="CHEBI:597326"/>
    </cofactor>
</comment>
<keyword evidence="4" id="KW-0663">Pyridoxal phosphate</keyword>
<dbReference type="Gene3D" id="3.90.100.10">
    <property type="entry name" value="Orn/Lys/Arg decarboxylase, C-terminal domain"/>
    <property type="match status" value="1"/>
</dbReference>